<dbReference type="SUPFAM" id="SSF55874">
    <property type="entry name" value="ATPase domain of HSP90 chaperone/DNA topoisomerase II/histidine kinase"/>
    <property type="match status" value="1"/>
</dbReference>
<dbReference type="Gene3D" id="3.30.565.10">
    <property type="entry name" value="Histidine kinase-like ATPase, C-terminal domain"/>
    <property type="match status" value="1"/>
</dbReference>
<evidence type="ECO:0000313" key="8">
    <source>
        <dbReference type="Proteomes" id="UP001589833"/>
    </source>
</evidence>
<evidence type="ECO:0000256" key="5">
    <source>
        <dbReference type="ARBA" id="ARBA00023012"/>
    </source>
</evidence>
<dbReference type="InterPro" id="IPR036890">
    <property type="entry name" value="HATPase_C_sf"/>
</dbReference>
<dbReference type="InterPro" id="IPR003018">
    <property type="entry name" value="GAF"/>
</dbReference>
<protein>
    <recommendedName>
        <fullName evidence="2">histidine kinase</fullName>
        <ecNumber evidence="2">2.7.13.3</ecNumber>
    </recommendedName>
</protein>
<organism evidence="7 8">
    <name type="scientific">Halalkalibacter alkalisediminis</name>
    <dbReference type="NCBI Taxonomy" id="935616"/>
    <lineage>
        <taxon>Bacteria</taxon>
        <taxon>Bacillati</taxon>
        <taxon>Bacillota</taxon>
        <taxon>Bacilli</taxon>
        <taxon>Bacillales</taxon>
        <taxon>Bacillaceae</taxon>
        <taxon>Halalkalibacter</taxon>
    </lineage>
</organism>
<comment type="catalytic activity">
    <reaction evidence="1">
        <text>ATP + protein L-histidine = ADP + protein N-phospho-L-histidine.</text>
        <dbReference type="EC" id="2.7.13.3"/>
    </reaction>
</comment>
<dbReference type="Proteomes" id="UP001589833">
    <property type="component" value="Unassembled WGS sequence"/>
</dbReference>
<dbReference type="Gene3D" id="1.20.5.1930">
    <property type="match status" value="1"/>
</dbReference>
<dbReference type="Gene3D" id="3.30.450.40">
    <property type="match status" value="1"/>
</dbReference>
<dbReference type="EMBL" id="JBHLTR010000102">
    <property type="protein sequence ID" value="MFC0562077.1"/>
    <property type="molecule type" value="Genomic_DNA"/>
</dbReference>
<dbReference type="InterPro" id="IPR050482">
    <property type="entry name" value="Sensor_HK_TwoCompSys"/>
</dbReference>
<evidence type="ECO:0000256" key="4">
    <source>
        <dbReference type="ARBA" id="ARBA00022777"/>
    </source>
</evidence>
<dbReference type="GO" id="GO:0016301">
    <property type="term" value="F:kinase activity"/>
    <property type="evidence" value="ECO:0007669"/>
    <property type="project" value="UniProtKB-KW"/>
</dbReference>
<dbReference type="SMART" id="SM00065">
    <property type="entry name" value="GAF"/>
    <property type="match status" value="1"/>
</dbReference>
<keyword evidence="3" id="KW-0808">Transferase</keyword>
<dbReference type="PANTHER" id="PTHR24421:SF40">
    <property type="entry name" value="SENSOR HISTIDINE KINASE YHCY"/>
    <property type="match status" value="1"/>
</dbReference>
<dbReference type="RefSeq" id="WP_273844436.1">
    <property type="nucleotide sequence ID" value="NZ_JAQQWT010000009.1"/>
</dbReference>
<dbReference type="CDD" id="cd16917">
    <property type="entry name" value="HATPase_UhpB-NarQ-NarX-like"/>
    <property type="match status" value="1"/>
</dbReference>
<dbReference type="InterPro" id="IPR011712">
    <property type="entry name" value="Sig_transdc_His_kin_sub3_dim/P"/>
</dbReference>
<dbReference type="EC" id="2.7.13.3" evidence="2"/>
<evidence type="ECO:0000259" key="6">
    <source>
        <dbReference type="SMART" id="SM00065"/>
    </source>
</evidence>
<keyword evidence="5" id="KW-0902">Two-component regulatory system</keyword>
<dbReference type="Pfam" id="PF13185">
    <property type="entry name" value="GAF_2"/>
    <property type="match status" value="1"/>
</dbReference>
<gene>
    <name evidence="7" type="ORF">ACFFH4_24715</name>
</gene>
<keyword evidence="8" id="KW-1185">Reference proteome</keyword>
<feature type="domain" description="GAF" evidence="6">
    <location>
        <begin position="22"/>
        <end position="173"/>
    </location>
</feature>
<reference evidence="7 8" key="1">
    <citation type="submission" date="2024-09" db="EMBL/GenBank/DDBJ databases">
        <authorList>
            <person name="Sun Q."/>
            <person name="Mori K."/>
        </authorList>
    </citation>
    <scope>NUCLEOTIDE SEQUENCE [LARGE SCALE GENOMIC DNA]</scope>
    <source>
        <strain evidence="7 8">NCAIM B.02301</strain>
    </source>
</reference>
<dbReference type="SUPFAM" id="SSF55781">
    <property type="entry name" value="GAF domain-like"/>
    <property type="match status" value="1"/>
</dbReference>
<comment type="caution">
    <text evidence="7">The sequence shown here is derived from an EMBL/GenBank/DDBJ whole genome shotgun (WGS) entry which is preliminary data.</text>
</comment>
<name>A0ABV6NMS9_9BACI</name>
<evidence type="ECO:0000256" key="2">
    <source>
        <dbReference type="ARBA" id="ARBA00012438"/>
    </source>
</evidence>
<dbReference type="Pfam" id="PF07730">
    <property type="entry name" value="HisKA_3"/>
    <property type="match status" value="1"/>
</dbReference>
<sequence length="478" mass="53970">MATDSVLETLRLISKTLNKGMKLEEMLQYVLESVLEVTKLESGWIFLVDQAGHHSLAASFGLPAGLSFDQNKPLCEGGCWCKDKYYKGSLQKAVNIMECQRLERVKKEKWGETREISHHATVPIFAGTESFGLMNVASPNKLHFTEAELDLLEMVAYQIGATVKRVELLEIEQKRARLLEYVGTFISFLQKQENNLEMTATKIVDLFAWERFTLSVNDSEIAMGDTKGKENWSTETVFGETHVQVKMYDENSDEQDQDLAEQLIHHICIQAEKERLADQKKEMARVDERNRLARDLHDSVNQMLFSISLTAKGAQRQTSEAKTSEALAFIQDLSQEALKGLKQLIYQLRSVDLEEGMLHALKHYGHLLEVDVQVKITGLLTLSKSSEECLWRVAQEALNNVKKHSGVQEAMISIEATKEHVKMEIKDLGCGATLNEQIHPRSTGISGMKARVEGQKGTFDWKSNRNKGTSVKVIIPNN</sequence>
<proteinExistence type="predicted"/>
<evidence type="ECO:0000256" key="1">
    <source>
        <dbReference type="ARBA" id="ARBA00000085"/>
    </source>
</evidence>
<keyword evidence="4 7" id="KW-0418">Kinase</keyword>
<dbReference type="PANTHER" id="PTHR24421">
    <property type="entry name" value="NITRATE/NITRITE SENSOR PROTEIN NARX-RELATED"/>
    <property type="match status" value="1"/>
</dbReference>
<evidence type="ECO:0000256" key="3">
    <source>
        <dbReference type="ARBA" id="ARBA00022679"/>
    </source>
</evidence>
<accession>A0ABV6NMS9</accession>
<dbReference type="InterPro" id="IPR029016">
    <property type="entry name" value="GAF-like_dom_sf"/>
</dbReference>
<evidence type="ECO:0000313" key="7">
    <source>
        <dbReference type="EMBL" id="MFC0562077.1"/>
    </source>
</evidence>